<feature type="compositionally biased region" description="Low complexity" evidence="1">
    <location>
        <begin position="578"/>
        <end position="589"/>
    </location>
</feature>
<feature type="region of interest" description="Disordered" evidence="1">
    <location>
        <begin position="549"/>
        <end position="589"/>
    </location>
</feature>
<feature type="compositionally biased region" description="Low complexity" evidence="1">
    <location>
        <begin position="354"/>
        <end position="366"/>
    </location>
</feature>
<evidence type="ECO:0000313" key="3">
    <source>
        <dbReference type="EMBL" id="GAX17195.1"/>
    </source>
</evidence>
<dbReference type="OrthoDB" id="267397at2759"/>
<organism evidence="3 4">
    <name type="scientific">Fistulifera solaris</name>
    <name type="common">Oleaginous diatom</name>
    <dbReference type="NCBI Taxonomy" id="1519565"/>
    <lineage>
        <taxon>Eukaryota</taxon>
        <taxon>Sar</taxon>
        <taxon>Stramenopiles</taxon>
        <taxon>Ochrophyta</taxon>
        <taxon>Bacillariophyta</taxon>
        <taxon>Bacillariophyceae</taxon>
        <taxon>Bacillariophycidae</taxon>
        <taxon>Naviculales</taxon>
        <taxon>Naviculaceae</taxon>
        <taxon>Fistulifera</taxon>
    </lineage>
</organism>
<sequence>MSGKKRGAKVAPGDELNEDAQDIIKQNLEVMYDIVMKIREDEEFAKSIYADCPRLQHMLEKRPDLRPIFEDQRLVAINFEQVYRDAGGVLPEDEEEEELKKKKTNYIAVIVNSPCFKILKILLLFKKIFACIFGGGLAIMLSLWKCLCCCCDDPTDMVEDPEDEIDDEDANAANKEALYRAADHMEDPEVQKQMTDLLENDPDGLADAIEDDPELRELRDTNPLCAELMTDPETMRILTEPDNLRALGDAPALIEADFNDPDWTPPVEDVEAGTSCGGADLEAAGSNGYEGNDSFQGAEYASEDGVEVAIENDVGDIEEEGSLNLEEEEEPVDEEAAEEEEEEMEFELGEAENQDNNCNANAQNKQNKQRQRDQPVQGGFFAQVGAGITDMMAAQLVGVGISELTGQDDPFAGLEQAEGAADCGEGVAENANQAADLAAASETLLGEDMAANMEAGIDELESANDAAGGQGTAAAAGAGAAAGGVAAAGVAVSRGAGDDEDGEGREKKNRFGVVGNWASAISSAGKEYFATALLGDDLGALVVEKIEEKDSNDNDKSFKLDEETAGMDPLEEGHTSSRRSLFSSKRSLQ</sequence>
<dbReference type="Proteomes" id="UP000198406">
    <property type="component" value="Unassembled WGS sequence"/>
</dbReference>
<evidence type="ECO:0000256" key="1">
    <source>
        <dbReference type="SAM" id="MobiDB-lite"/>
    </source>
</evidence>
<accession>A0A1Z5JT39</accession>
<keyword evidence="4" id="KW-1185">Reference proteome</keyword>
<feature type="compositionally biased region" description="Acidic residues" evidence="1">
    <location>
        <begin position="318"/>
        <end position="353"/>
    </location>
</feature>
<keyword evidence="2" id="KW-0812">Transmembrane</keyword>
<dbReference type="InParanoid" id="A0A1Z5JT39"/>
<proteinExistence type="predicted"/>
<feature type="region of interest" description="Disordered" evidence="1">
    <location>
        <begin position="318"/>
        <end position="375"/>
    </location>
</feature>
<evidence type="ECO:0000256" key="2">
    <source>
        <dbReference type="SAM" id="Phobius"/>
    </source>
</evidence>
<reference evidence="3 4" key="1">
    <citation type="journal article" date="2015" name="Plant Cell">
        <title>Oil accumulation by the oleaginous diatom Fistulifera solaris as revealed by the genome and transcriptome.</title>
        <authorList>
            <person name="Tanaka T."/>
            <person name="Maeda Y."/>
            <person name="Veluchamy A."/>
            <person name="Tanaka M."/>
            <person name="Abida H."/>
            <person name="Marechal E."/>
            <person name="Bowler C."/>
            <person name="Muto M."/>
            <person name="Sunaga Y."/>
            <person name="Tanaka M."/>
            <person name="Yoshino T."/>
            <person name="Taniguchi T."/>
            <person name="Fukuda Y."/>
            <person name="Nemoto M."/>
            <person name="Matsumoto M."/>
            <person name="Wong P.S."/>
            <person name="Aburatani S."/>
            <person name="Fujibuchi W."/>
        </authorList>
    </citation>
    <scope>NUCLEOTIDE SEQUENCE [LARGE SCALE GENOMIC DNA]</scope>
    <source>
        <strain evidence="3 4">JPCC DA0580</strain>
    </source>
</reference>
<feature type="compositionally biased region" description="Basic and acidic residues" evidence="1">
    <location>
        <begin position="549"/>
        <end position="562"/>
    </location>
</feature>
<evidence type="ECO:0008006" key="5">
    <source>
        <dbReference type="Google" id="ProtNLM"/>
    </source>
</evidence>
<comment type="caution">
    <text evidence="3">The sequence shown here is derived from an EMBL/GenBank/DDBJ whole genome shotgun (WGS) entry which is preliminary data.</text>
</comment>
<dbReference type="EMBL" id="BDSP01000114">
    <property type="protein sequence ID" value="GAX17195.1"/>
    <property type="molecule type" value="Genomic_DNA"/>
</dbReference>
<keyword evidence="2" id="KW-0472">Membrane</keyword>
<feature type="transmembrane region" description="Helical" evidence="2">
    <location>
        <begin position="124"/>
        <end position="144"/>
    </location>
</feature>
<keyword evidence="2" id="KW-1133">Transmembrane helix</keyword>
<dbReference type="AlphaFoldDB" id="A0A1Z5JT39"/>
<protein>
    <recommendedName>
        <fullName evidence="5">STI1 domain-containing protein</fullName>
    </recommendedName>
</protein>
<gene>
    <name evidence="3" type="ORF">FisN_10Lh044</name>
</gene>
<name>A0A1Z5JT39_FISSO</name>
<evidence type="ECO:0000313" key="4">
    <source>
        <dbReference type="Proteomes" id="UP000198406"/>
    </source>
</evidence>